<dbReference type="Pfam" id="PF05488">
    <property type="entry name" value="PAAR_motif"/>
    <property type="match status" value="1"/>
</dbReference>
<dbReference type="CDD" id="cd14744">
    <property type="entry name" value="PAAR_CT_2"/>
    <property type="match status" value="1"/>
</dbReference>
<evidence type="ECO:0000256" key="1">
    <source>
        <dbReference type="SAM" id="MobiDB-lite"/>
    </source>
</evidence>
<evidence type="ECO:0008006" key="4">
    <source>
        <dbReference type="Google" id="ProtNLM"/>
    </source>
</evidence>
<feature type="compositionally biased region" description="Low complexity" evidence="1">
    <location>
        <begin position="107"/>
        <end position="119"/>
    </location>
</feature>
<name>A0A370NRS0_9BURK</name>
<evidence type="ECO:0000313" key="2">
    <source>
        <dbReference type="EMBL" id="RDK08311.1"/>
    </source>
</evidence>
<keyword evidence="3" id="KW-1185">Reference proteome</keyword>
<feature type="region of interest" description="Disordered" evidence="1">
    <location>
        <begin position="97"/>
        <end position="123"/>
    </location>
</feature>
<sequence length="188" mass="20180">MPDIRYALRNGDKTSAGGILIATGRSIFHHDLIVGVEGDHATCPACKVGGPVMNDCYPAVDVDGKQILVTGARVNCKCPTHPAVIHSRTDFIVEVNRGGRNAPSPPSSVSLASSNLTSPATGDYDEQVRVRAGNTPLEGYPYFIETPDGRAFSGCIDQSGKLPRIYTENLNEYEIYWGDDALAKQAEV</sequence>
<dbReference type="Proteomes" id="UP000255165">
    <property type="component" value="Unassembled WGS sequence"/>
</dbReference>
<protein>
    <recommendedName>
        <fullName evidence="4">PAAR domain-containing protein</fullName>
    </recommendedName>
</protein>
<dbReference type="InterPro" id="IPR008727">
    <property type="entry name" value="PAAR_motif"/>
</dbReference>
<dbReference type="RefSeq" id="WP_115213335.1">
    <property type="nucleotide sequence ID" value="NZ_QKWJ01000027.1"/>
</dbReference>
<organism evidence="2 3">
    <name type="scientific">Cupriavidus lacunae</name>
    <dbReference type="NCBI Taxonomy" id="2666307"/>
    <lineage>
        <taxon>Bacteria</taxon>
        <taxon>Pseudomonadati</taxon>
        <taxon>Pseudomonadota</taxon>
        <taxon>Betaproteobacteria</taxon>
        <taxon>Burkholderiales</taxon>
        <taxon>Burkholderiaceae</taxon>
        <taxon>Cupriavidus</taxon>
    </lineage>
</organism>
<accession>A0A370NRS0</accession>
<comment type="caution">
    <text evidence="2">The sequence shown here is derived from an EMBL/GenBank/DDBJ whole genome shotgun (WGS) entry which is preliminary data.</text>
</comment>
<evidence type="ECO:0000313" key="3">
    <source>
        <dbReference type="Proteomes" id="UP000255165"/>
    </source>
</evidence>
<proteinExistence type="predicted"/>
<dbReference type="AlphaFoldDB" id="A0A370NRS0"/>
<reference evidence="3" key="1">
    <citation type="submission" date="2018-06" db="EMBL/GenBank/DDBJ databases">
        <authorList>
            <person name="Feng T."/>
            <person name="Jeon C.O."/>
        </authorList>
    </citation>
    <scope>NUCLEOTIDE SEQUENCE [LARGE SCALE GENOMIC DNA]</scope>
    <source>
        <strain evidence="3">S23</strain>
    </source>
</reference>
<dbReference type="EMBL" id="QKWJ01000027">
    <property type="protein sequence ID" value="RDK08311.1"/>
    <property type="molecule type" value="Genomic_DNA"/>
</dbReference>
<gene>
    <name evidence="2" type="ORF">DN412_20925</name>
</gene>